<dbReference type="EMBL" id="AAUW01000025">
    <property type="protein sequence ID" value="EAV40861.1"/>
    <property type="molecule type" value="Genomic_DNA"/>
</dbReference>
<dbReference type="GeneID" id="68850253"/>
<dbReference type="RefSeq" id="WP_006939275.1">
    <property type="nucleotide sequence ID" value="NZ_AAUW01000025.1"/>
</dbReference>
<proteinExistence type="predicted"/>
<feature type="domain" description="Glycosyltransferase 2-like" evidence="1">
    <location>
        <begin position="9"/>
        <end position="121"/>
    </location>
</feature>
<evidence type="ECO:0000259" key="2">
    <source>
        <dbReference type="Pfam" id="PF01973"/>
    </source>
</evidence>
<comment type="caution">
    <text evidence="3">The sequence shown here is derived from an EMBL/GenBank/DDBJ whole genome shotgun (WGS) entry which is preliminary data.</text>
</comment>
<dbReference type="Gene3D" id="3.90.1480.10">
    <property type="entry name" value="Alpha-2,3-sialyltransferase"/>
    <property type="match status" value="1"/>
</dbReference>
<dbReference type="Proteomes" id="UP000004848">
    <property type="component" value="Unassembled WGS sequence"/>
</dbReference>
<evidence type="ECO:0000313" key="3">
    <source>
        <dbReference type="EMBL" id="EAV40861.1"/>
    </source>
</evidence>
<dbReference type="eggNOG" id="COG2604">
    <property type="taxonomic scope" value="Bacteria"/>
</dbReference>
<name>A0P205_ROSAI</name>
<reference evidence="3 4" key="1">
    <citation type="submission" date="2006-05" db="EMBL/GenBank/DDBJ databases">
        <authorList>
            <person name="King G."/>
            <person name="Ferriera S."/>
            <person name="Johnson J."/>
            <person name="Kravitz S."/>
            <person name="Beeson K."/>
            <person name="Sutton G."/>
            <person name="Rogers Y.-H."/>
            <person name="Friedman R."/>
            <person name="Frazier M."/>
            <person name="Venter J.C."/>
        </authorList>
    </citation>
    <scope>NUCLEOTIDE SEQUENCE [LARGE SCALE GENOMIC DNA]</scope>
    <source>
        <strain evidence="4">ATCC 25650 / DSM 13394 / JCM 20685 / NBRC 16684 / NCIMB 2208 / IAM 12614 / B1</strain>
    </source>
</reference>
<dbReference type="PANTHER" id="PTHR43179">
    <property type="entry name" value="RHAMNOSYLTRANSFERASE WBBL"/>
    <property type="match status" value="1"/>
</dbReference>
<dbReference type="AlphaFoldDB" id="A0P205"/>
<dbReference type="eggNOG" id="COG1216">
    <property type="taxonomic scope" value="Bacteria"/>
</dbReference>
<evidence type="ECO:0008006" key="5">
    <source>
        <dbReference type="Google" id="ProtNLM"/>
    </source>
</evidence>
<dbReference type="CDD" id="cd00761">
    <property type="entry name" value="Glyco_tranf_GTA_type"/>
    <property type="match status" value="1"/>
</dbReference>
<dbReference type="PANTHER" id="PTHR43179:SF7">
    <property type="entry name" value="RHAMNOSYLTRANSFERASE WBBL"/>
    <property type="match status" value="1"/>
</dbReference>
<dbReference type="InterPro" id="IPR029044">
    <property type="entry name" value="Nucleotide-diphossugar_trans"/>
</dbReference>
<dbReference type="InterPro" id="IPR002826">
    <property type="entry name" value="MptE-like"/>
</dbReference>
<accession>A0P205</accession>
<sequence length="931" mass="105920">MPLRTAVLIVAMPNEVEVAKLCIQSLLPQLESDDGVYVFLHSGSDSGLENFCAKYDRIKYFQSDKKYGVASSRNFLFSKIDRYAFDAIALFDSDTILPSDYLGRIKDFYGRMEKPGIVGPVVLNYPEVCKRLERFKQPALLQDLEAGRKLPASTEIKKAIQSKFSHEFVDHAGMVADYDFAYFNMEFISAAITETVFPSFNNQKMSSVKLQANFHQLFFDAAQTEIVVSNIPGCCQFFGIGLVEEIGELDELFDPYGFEDSDFAIRAQKAGYSNYVDTENVLLHRTDQRHSKRVASDQRHAFSVLKYRAFAHLYAKHHWEQFPNLYLKRVLYEDLRFSLTDKPTGTVEKLTAIKQACQRIYLKDREKYVTRMSGLPIHEQRFMAAMVHALPGLKANEDIERLAREVFTENSEASGRKYPARVNLEIYEEKSVLLDQDRNTGGFKTGKYAASQQEKIPEKDRHRLESLRDRFSSHRCFIIGNGPSLNKTDLWQLRNEYTFGVNGVYLLEQIANFRPTFYAVEDNHVVDDNLPEIRALDCKYKFFPNKYREAVGERENHFFLPVNWEFYYKSSKYFCEPRFSFDISKTAYVGQTVTYLNFQIAKFLGFKDIILIGVDFDYKVPKDSEIKANSILSNEDDPNHFHPNYFGRGKKWHLPKLENCYKAYQHANNVAKENGFVIRDATIGGKLDAFPKVQYKELFERDCSSERPNAAVKVLTRHIIGQALQDKGGLHLHCADLVPDYVEDIEYSVNSFQELDECKLESGEGYKVGGTDSRQRVVRFVADLADIGLGGADAVCVPLSKDPDVASHSVEDLRSLQDPHEADLVVYPGIAVLSKRGYWPFGGLSGLPTDPDKICASDLMTLNGPLAWLFAAKPRSLNKLAACLTFSSAAGTVADPLESNEGGVPSGDLIKHLVKYERAFFIRRDYIFFPC</sequence>
<dbReference type="SUPFAM" id="SSF53448">
    <property type="entry name" value="Nucleotide-diphospho-sugar transferases"/>
    <property type="match status" value="1"/>
</dbReference>
<dbReference type="InterPro" id="IPR001173">
    <property type="entry name" value="Glyco_trans_2-like"/>
</dbReference>
<organism evidence="3 4">
    <name type="scientific">Roseibium aggregatum (strain ATCC 25650 / DSM 13394 / JCM 20685 / NBRC 16684 / NCIMB 2208 / IAM 12614 / B1)</name>
    <name type="common">Stappia aggregata</name>
    <dbReference type="NCBI Taxonomy" id="384765"/>
    <lineage>
        <taxon>Bacteria</taxon>
        <taxon>Pseudomonadati</taxon>
        <taxon>Pseudomonadota</taxon>
        <taxon>Alphaproteobacteria</taxon>
        <taxon>Hyphomicrobiales</taxon>
        <taxon>Stappiaceae</taxon>
        <taxon>Roseibium</taxon>
    </lineage>
</organism>
<evidence type="ECO:0000259" key="1">
    <source>
        <dbReference type="Pfam" id="PF00535"/>
    </source>
</evidence>
<dbReference type="Pfam" id="PF00535">
    <property type="entry name" value="Glycos_transf_2"/>
    <property type="match status" value="1"/>
</dbReference>
<feature type="domain" description="6-hydroxymethylpterin diphosphokinase MptE-like" evidence="2">
    <location>
        <begin position="456"/>
        <end position="619"/>
    </location>
</feature>
<evidence type="ECO:0000313" key="4">
    <source>
        <dbReference type="Proteomes" id="UP000004848"/>
    </source>
</evidence>
<dbReference type="Pfam" id="PF01973">
    <property type="entry name" value="MptE-like"/>
    <property type="match status" value="1"/>
</dbReference>
<dbReference type="Gene3D" id="3.90.550.10">
    <property type="entry name" value="Spore Coat Polysaccharide Biosynthesis Protein SpsA, Chain A"/>
    <property type="match status" value="1"/>
</dbReference>
<gene>
    <name evidence="3" type="ORF">SIAM614_08209</name>
</gene>
<dbReference type="OrthoDB" id="5148555at2"/>
<protein>
    <recommendedName>
        <fullName evidence="5">DUF115 domain-containing protein</fullName>
    </recommendedName>
</protein>